<dbReference type="EMBL" id="CAJNOK010000293">
    <property type="protein sequence ID" value="CAF0743033.1"/>
    <property type="molecule type" value="Genomic_DNA"/>
</dbReference>
<evidence type="ECO:0000313" key="2">
    <source>
        <dbReference type="EMBL" id="CAF3520760.1"/>
    </source>
</evidence>
<reference evidence="2" key="1">
    <citation type="submission" date="2021-02" db="EMBL/GenBank/DDBJ databases">
        <authorList>
            <person name="Nowell W R."/>
        </authorList>
    </citation>
    <scope>NUCLEOTIDE SEQUENCE</scope>
</reference>
<name>A0A8S2GI46_9BILA</name>
<protein>
    <submittedName>
        <fullName evidence="2">Uncharacterized protein</fullName>
    </submittedName>
</protein>
<evidence type="ECO:0000313" key="3">
    <source>
        <dbReference type="Proteomes" id="UP000682733"/>
    </source>
</evidence>
<dbReference type="AlphaFoldDB" id="A0A8S2GI46"/>
<accession>A0A8S2GI46</accession>
<organism evidence="2 3">
    <name type="scientific">Didymodactylos carnosus</name>
    <dbReference type="NCBI Taxonomy" id="1234261"/>
    <lineage>
        <taxon>Eukaryota</taxon>
        <taxon>Metazoa</taxon>
        <taxon>Spiralia</taxon>
        <taxon>Gnathifera</taxon>
        <taxon>Rotifera</taxon>
        <taxon>Eurotatoria</taxon>
        <taxon>Bdelloidea</taxon>
        <taxon>Philodinida</taxon>
        <taxon>Philodinidae</taxon>
        <taxon>Didymodactylos</taxon>
    </lineage>
</organism>
<dbReference type="Proteomes" id="UP000682733">
    <property type="component" value="Unassembled WGS sequence"/>
</dbReference>
<dbReference type="EMBL" id="CAJOBA010000293">
    <property type="protein sequence ID" value="CAF3520760.1"/>
    <property type="molecule type" value="Genomic_DNA"/>
</dbReference>
<sequence>MIWILKVEDTRAIHACLNFEFNIFNVKVDFFDREDEGFNYFELLCKEPHLNSIFYFLGHNKAAIIPIHTMINELLSTFNSKRQSTHQLKFADICCLLHVLGLFENEYISSLKLISTNIEQFIVHKNETMLDKNVIEEYLKPTLIPCLLKIWKCRSDSFSYSK</sequence>
<comment type="caution">
    <text evidence="2">The sequence shown here is derived from an EMBL/GenBank/DDBJ whole genome shotgun (WGS) entry which is preliminary data.</text>
</comment>
<evidence type="ECO:0000313" key="1">
    <source>
        <dbReference type="EMBL" id="CAF0743033.1"/>
    </source>
</evidence>
<gene>
    <name evidence="1" type="ORF">OVA965_LOCUS1558</name>
    <name evidence="2" type="ORF">TMI583_LOCUS1558</name>
</gene>
<proteinExistence type="predicted"/>
<dbReference type="Proteomes" id="UP000677228">
    <property type="component" value="Unassembled WGS sequence"/>
</dbReference>